<evidence type="ECO:0000313" key="2">
    <source>
        <dbReference type="Proteomes" id="UP001056120"/>
    </source>
</evidence>
<sequence>MGRKTSQEANIATEIPYGSTYNAFGREAKHLTEIRVLNRDSFRLGDLQLEVAFSIRQNTAPDRNIQISGFLDCSSLLPPAARGVRIVLEGV</sequence>
<keyword evidence="2" id="KW-1185">Reference proteome</keyword>
<protein>
    <submittedName>
        <fullName evidence="1">Uncharacterized protein</fullName>
    </submittedName>
</protein>
<evidence type="ECO:0000313" key="1">
    <source>
        <dbReference type="EMBL" id="KAI3799037.1"/>
    </source>
</evidence>
<organism evidence="1 2">
    <name type="scientific">Smallanthus sonchifolius</name>
    <dbReference type="NCBI Taxonomy" id="185202"/>
    <lineage>
        <taxon>Eukaryota</taxon>
        <taxon>Viridiplantae</taxon>
        <taxon>Streptophyta</taxon>
        <taxon>Embryophyta</taxon>
        <taxon>Tracheophyta</taxon>
        <taxon>Spermatophyta</taxon>
        <taxon>Magnoliopsida</taxon>
        <taxon>eudicotyledons</taxon>
        <taxon>Gunneridae</taxon>
        <taxon>Pentapetalae</taxon>
        <taxon>asterids</taxon>
        <taxon>campanulids</taxon>
        <taxon>Asterales</taxon>
        <taxon>Asteraceae</taxon>
        <taxon>Asteroideae</taxon>
        <taxon>Heliantheae alliance</taxon>
        <taxon>Millerieae</taxon>
        <taxon>Smallanthus</taxon>
    </lineage>
</organism>
<dbReference type="EMBL" id="CM042028">
    <property type="protein sequence ID" value="KAI3799037.1"/>
    <property type="molecule type" value="Genomic_DNA"/>
</dbReference>
<comment type="caution">
    <text evidence="1">The sequence shown here is derived from an EMBL/GenBank/DDBJ whole genome shotgun (WGS) entry which is preliminary data.</text>
</comment>
<accession>A0ACB9HTX4</accession>
<name>A0ACB9HTX4_9ASTR</name>
<proteinExistence type="predicted"/>
<gene>
    <name evidence="1" type="ORF">L1987_34325</name>
</gene>
<dbReference type="Proteomes" id="UP001056120">
    <property type="component" value="Linkage Group LG11"/>
</dbReference>
<reference evidence="2" key="1">
    <citation type="journal article" date="2022" name="Mol. Ecol. Resour.">
        <title>The genomes of chicory, endive, great burdock and yacon provide insights into Asteraceae palaeo-polyploidization history and plant inulin production.</title>
        <authorList>
            <person name="Fan W."/>
            <person name="Wang S."/>
            <person name="Wang H."/>
            <person name="Wang A."/>
            <person name="Jiang F."/>
            <person name="Liu H."/>
            <person name="Zhao H."/>
            <person name="Xu D."/>
            <person name="Zhang Y."/>
        </authorList>
    </citation>
    <scope>NUCLEOTIDE SEQUENCE [LARGE SCALE GENOMIC DNA]</scope>
    <source>
        <strain evidence="2">cv. Yunnan</strain>
    </source>
</reference>
<reference evidence="1 2" key="2">
    <citation type="journal article" date="2022" name="Mol. Ecol. Resour.">
        <title>The genomes of chicory, endive, great burdock and yacon provide insights into Asteraceae paleo-polyploidization history and plant inulin production.</title>
        <authorList>
            <person name="Fan W."/>
            <person name="Wang S."/>
            <person name="Wang H."/>
            <person name="Wang A."/>
            <person name="Jiang F."/>
            <person name="Liu H."/>
            <person name="Zhao H."/>
            <person name="Xu D."/>
            <person name="Zhang Y."/>
        </authorList>
    </citation>
    <scope>NUCLEOTIDE SEQUENCE [LARGE SCALE GENOMIC DNA]</scope>
    <source>
        <strain evidence="2">cv. Yunnan</strain>
        <tissue evidence="1">Leaves</tissue>
    </source>
</reference>